<gene>
    <name evidence="3" type="ORF">HERI1096_LOCUS22621</name>
</gene>
<protein>
    <submittedName>
        <fullName evidence="3">Uncharacterized protein</fullName>
    </submittedName>
</protein>
<reference evidence="3" key="1">
    <citation type="submission" date="2021-01" db="EMBL/GenBank/DDBJ databases">
        <authorList>
            <person name="Corre E."/>
            <person name="Pelletier E."/>
            <person name="Niang G."/>
            <person name="Scheremetjew M."/>
            <person name="Finn R."/>
            <person name="Kale V."/>
            <person name="Holt S."/>
            <person name="Cochrane G."/>
            <person name="Meng A."/>
            <person name="Brown T."/>
            <person name="Cohen L."/>
        </authorList>
    </citation>
    <scope>NUCLEOTIDE SEQUENCE</scope>
    <source>
        <strain evidence="3">CCMP281</strain>
    </source>
</reference>
<organism evidence="3">
    <name type="scientific">Haptolina ericina</name>
    <dbReference type="NCBI Taxonomy" id="156174"/>
    <lineage>
        <taxon>Eukaryota</taxon>
        <taxon>Haptista</taxon>
        <taxon>Haptophyta</taxon>
        <taxon>Prymnesiophyceae</taxon>
        <taxon>Prymnesiales</taxon>
        <taxon>Prymnesiaceae</taxon>
        <taxon>Haptolina</taxon>
    </lineage>
</organism>
<sequence length="140" mass="15068">MEAEGTWSAGGTFAAVGGEAEEEMAPEASEVPKSRAASAIDARIAELLARRKQLESYIEEQEALQEEEELQEPQPATEVVAPLARFRLRMPADVKPGQKCAAMLPSGRRVEFVAPPDAVPGMGVVVVEDDGTGEVWFDDL</sequence>
<feature type="region of interest" description="Disordered" evidence="2">
    <location>
        <begin position="1"/>
        <end position="36"/>
    </location>
</feature>
<feature type="compositionally biased region" description="Low complexity" evidence="2">
    <location>
        <begin position="9"/>
        <end position="18"/>
    </location>
</feature>
<keyword evidence="1" id="KW-0175">Coiled coil</keyword>
<evidence type="ECO:0000313" key="3">
    <source>
        <dbReference type="EMBL" id="CAE0121920.1"/>
    </source>
</evidence>
<name>A0A7S3B1C3_9EUKA</name>
<evidence type="ECO:0000256" key="1">
    <source>
        <dbReference type="SAM" id="Coils"/>
    </source>
</evidence>
<evidence type="ECO:0000256" key="2">
    <source>
        <dbReference type="SAM" id="MobiDB-lite"/>
    </source>
</evidence>
<proteinExistence type="predicted"/>
<dbReference type="AlphaFoldDB" id="A0A7S3B1C3"/>
<feature type="coiled-coil region" evidence="1">
    <location>
        <begin position="44"/>
        <end position="71"/>
    </location>
</feature>
<accession>A0A7S3B1C3</accession>
<feature type="compositionally biased region" description="Low complexity" evidence="2">
    <location>
        <begin position="26"/>
        <end position="36"/>
    </location>
</feature>
<dbReference type="EMBL" id="HBHX01040761">
    <property type="protein sequence ID" value="CAE0121920.1"/>
    <property type="molecule type" value="Transcribed_RNA"/>
</dbReference>